<feature type="region of interest" description="Disordered" evidence="2">
    <location>
        <begin position="395"/>
        <end position="478"/>
    </location>
</feature>
<dbReference type="RefSeq" id="XP_025362359.1">
    <property type="nucleotide sequence ID" value="XM_025508239.1"/>
</dbReference>
<dbReference type="EMBL" id="KZ819667">
    <property type="protein sequence ID" value="PWN27747.1"/>
    <property type="molecule type" value="Genomic_DNA"/>
</dbReference>
<feature type="domain" description="SRR1-like" evidence="3">
    <location>
        <begin position="160"/>
        <end position="359"/>
    </location>
</feature>
<reference evidence="4 5" key="1">
    <citation type="journal article" date="2018" name="Mol. Biol. Evol.">
        <title>Broad Genomic Sampling Reveals a Smut Pathogenic Ancestry of the Fungal Clade Ustilaginomycotina.</title>
        <authorList>
            <person name="Kijpornyongpan T."/>
            <person name="Mondo S.J."/>
            <person name="Barry K."/>
            <person name="Sandor L."/>
            <person name="Lee J."/>
            <person name="Lipzen A."/>
            <person name="Pangilinan J."/>
            <person name="LaButti K."/>
            <person name="Hainaut M."/>
            <person name="Henrissat B."/>
            <person name="Grigoriev I.V."/>
            <person name="Spatafora J.W."/>
            <person name="Aime M.C."/>
        </authorList>
    </citation>
    <scope>NUCLEOTIDE SEQUENCE [LARGE SCALE GENOMIC DNA]</scope>
    <source>
        <strain evidence="4 5">MCA 5214</strain>
    </source>
</reference>
<feature type="region of interest" description="Disordered" evidence="2">
    <location>
        <begin position="201"/>
        <end position="225"/>
    </location>
</feature>
<comment type="similarity">
    <text evidence="1">Belongs to the SRR1 family.</text>
</comment>
<dbReference type="GeneID" id="37030062"/>
<accession>A0A316UR08</accession>
<sequence length="478" mass="51437">MQAEVGQRPCANDEQGDKLEAQDDPREAGGGHGGFSYVQRKRQPGRKAKGNKRAGRRQADNVHERGSSAVHPSTEDLIGLIRSKQRALQQGPFAQLLLESIDAFSHASASARTQRAFSHAEEKATESASSPIDSPRQESVASLLSSLSLSTGAGPSRPSRWVPDRIVALGMGSVAQSRSAQIQLALLLVMADYFERKRNMEGSHASSGEEHSHSHPLGTKAAAEQQRAARRPTLLAFDPLSTERDAEVLNALGVAASSRDEVAPTALFPSIDAGQDQSWPRTLLYMPHCPRQLYEAYLRAALIPAHSSSLTPSAGLAQAHQYDTALLCNRLTRYAELSPDEARLAREAPALWRLAPHMSAIWLPEVGAKEPCAGAGEALSDLGFQWFDVATDEVGAEESSASNTRARHGAEMVGGDGGQTESSMTAVPPRRARRRRGRDKADETGKHGASSVRRPHPSEAEFWQLPAPVQSAADGEVL</sequence>
<feature type="compositionally biased region" description="Basic residues" evidence="2">
    <location>
        <begin position="39"/>
        <end position="56"/>
    </location>
</feature>
<dbReference type="InterPro" id="IPR040044">
    <property type="entry name" value="SRR1L"/>
</dbReference>
<evidence type="ECO:0000313" key="4">
    <source>
        <dbReference type="EMBL" id="PWN27747.1"/>
    </source>
</evidence>
<dbReference type="PANTHER" id="PTHR28626">
    <property type="entry name" value="SRR1-LIKE PROTEIN"/>
    <property type="match status" value="1"/>
</dbReference>
<protein>
    <recommendedName>
        <fullName evidence="3">SRR1-like domain-containing protein</fullName>
    </recommendedName>
</protein>
<dbReference type="AlphaFoldDB" id="A0A316UR08"/>
<evidence type="ECO:0000313" key="5">
    <source>
        <dbReference type="Proteomes" id="UP000245884"/>
    </source>
</evidence>
<feature type="compositionally biased region" description="Basic and acidic residues" evidence="2">
    <location>
        <begin position="15"/>
        <end position="29"/>
    </location>
</feature>
<proteinExistence type="inferred from homology"/>
<dbReference type="GO" id="GO:0005634">
    <property type="term" value="C:nucleus"/>
    <property type="evidence" value="ECO:0007669"/>
    <property type="project" value="TreeGrafter"/>
</dbReference>
<name>A0A316UR08_9BASI</name>
<keyword evidence="5" id="KW-1185">Reference proteome</keyword>
<gene>
    <name evidence="4" type="ORF">BDZ90DRAFT_260228</name>
</gene>
<feature type="region of interest" description="Disordered" evidence="2">
    <location>
        <begin position="1"/>
        <end position="73"/>
    </location>
</feature>
<evidence type="ECO:0000256" key="1">
    <source>
        <dbReference type="ARBA" id="ARBA00009856"/>
    </source>
</evidence>
<dbReference type="PANTHER" id="PTHR28626:SF3">
    <property type="entry name" value="SRR1-LIKE PROTEIN"/>
    <property type="match status" value="1"/>
</dbReference>
<feature type="compositionally biased region" description="Polar residues" evidence="2">
    <location>
        <begin position="126"/>
        <end position="139"/>
    </location>
</feature>
<dbReference type="GO" id="GO:0005737">
    <property type="term" value="C:cytoplasm"/>
    <property type="evidence" value="ECO:0007669"/>
    <property type="project" value="TreeGrafter"/>
</dbReference>
<evidence type="ECO:0000259" key="3">
    <source>
        <dbReference type="Pfam" id="PF07985"/>
    </source>
</evidence>
<dbReference type="OrthoDB" id="551431at2759"/>
<dbReference type="Pfam" id="PF07985">
    <property type="entry name" value="SRR1"/>
    <property type="match status" value="1"/>
</dbReference>
<organism evidence="4 5">
    <name type="scientific">Jaminaea rosea</name>
    <dbReference type="NCBI Taxonomy" id="1569628"/>
    <lineage>
        <taxon>Eukaryota</taxon>
        <taxon>Fungi</taxon>
        <taxon>Dikarya</taxon>
        <taxon>Basidiomycota</taxon>
        <taxon>Ustilaginomycotina</taxon>
        <taxon>Exobasidiomycetes</taxon>
        <taxon>Microstromatales</taxon>
        <taxon>Microstromatales incertae sedis</taxon>
        <taxon>Jaminaea</taxon>
    </lineage>
</organism>
<feature type="compositionally biased region" description="Basic and acidic residues" evidence="2">
    <location>
        <begin position="201"/>
        <end position="213"/>
    </location>
</feature>
<evidence type="ECO:0000256" key="2">
    <source>
        <dbReference type="SAM" id="MobiDB-lite"/>
    </source>
</evidence>
<dbReference type="InterPro" id="IPR012942">
    <property type="entry name" value="SRR1-like"/>
</dbReference>
<feature type="compositionally biased region" description="Basic and acidic residues" evidence="2">
    <location>
        <begin position="57"/>
        <end position="66"/>
    </location>
</feature>
<dbReference type="Proteomes" id="UP000245884">
    <property type="component" value="Unassembled WGS sequence"/>
</dbReference>
<feature type="region of interest" description="Disordered" evidence="2">
    <location>
        <begin position="115"/>
        <end position="139"/>
    </location>
</feature>